<organism evidence="1 2">
    <name type="scientific">Cetraspora pellucida</name>
    <dbReference type="NCBI Taxonomy" id="1433469"/>
    <lineage>
        <taxon>Eukaryota</taxon>
        <taxon>Fungi</taxon>
        <taxon>Fungi incertae sedis</taxon>
        <taxon>Mucoromycota</taxon>
        <taxon>Glomeromycotina</taxon>
        <taxon>Glomeromycetes</taxon>
        <taxon>Diversisporales</taxon>
        <taxon>Gigasporaceae</taxon>
        <taxon>Cetraspora</taxon>
    </lineage>
</organism>
<protein>
    <submittedName>
        <fullName evidence="1">6061_t:CDS:1</fullName>
    </submittedName>
</protein>
<name>A0ACA9MCH6_9GLOM</name>
<dbReference type="EMBL" id="CAJVPW010007404">
    <property type="protein sequence ID" value="CAG8580417.1"/>
    <property type="molecule type" value="Genomic_DNA"/>
</dbReference>
<proteinExistence type="predicted"/>
<gene>
    <name evidence="1" type="ORF">SPELUC_LOCUS6343</name>
</gene>
<dbReference type="Proteomes" id="UP000789366">
    <property type="component" value="Unassembled WGS sequence"/>
</dbReference>
<reference evidence="1" key="1">
    <citation type="submission" date="2021-06" db="EMBL/GenBank/DDBJ databases">
        <authorList>
            <person name="Kallberg Y."/>
            <person name="Tangrot J."/>
            <person name="Rosling A."/>
        </authorList>
    </citation>
    <scope>NUCLEOTIDE SEQUENCE</scope>
    <source>
        <strain evidence="1">28 12/20/2015</strain>
    </source>
</reference>
<keyword evidence="2" id="KW-1185">Reference proteome</keyword>
<evidence type="ECO:0000313" key="2">
    <source>
        <dbReference type="Proteomes" id="UP000789366"/>
    </source>
</evidence>
<sequence length="178" mass="21626">MSVNKKYEYSSLSVKIQNLLKSNELNVKLMHSEDKYSIIEVSLYQFFQFTRNLFIWNKEIFNQNDYLDLFTIASKFKKGEWLIVGNSLVDDNSEDIWEQFQIQTNKRLKNNMLYSGEHEIFDILKNEFFDLFVKDKKIRDDQKDLFVHYMKSRTDSFKAIKYYYNSFLLWISNVDKTY</sequence>
<accession>A0ACA9MCH6</accession>
<evidence type="ECO:0000313" key="1">
    <source>
        <dbReference type="EMBL" id="CAG8580417.1"/>
    </source>
</evidence>
<comment type="caution">
    <text evidence="1">The sequence shown here is derived from an EMBL/GenBank/DDBJ whole genome shotgun (WGS) entry which is preliminary data.</text>
</comment>